<evidence type="ECO:0000256" key="4">
    <source>
        <dbReference type="HAMAP-Rule" id="MF_00923"/>
    </source>
</evidence>
<comment type="function">
    <text evidence="4">Part of the outer membrane protein assembly complex, which is involved in assembly and insertion of beta-barrel proteins into the outer membrane.</text>
</comment>
<keyword evidence="1 4" id="KW-0732">Signal</keyword>
<dbReference type="GO" id="GO:0051205">
    <property type="term" value="P:protein insertion into membrane"/>
    <property type="evidence" value="ECO:0007669"/>
    <property type="project" value="UniProtKB-UniRule"/>
</dbReference>
<keyword evidence="2 4" id="KW-0472">Membrane</keyword>
<name>A0A3M8QWB6_9PROT</name>
<dbReference type="SUPFAM" id="SSF50998">
    <property type="entry name" value="Quinoprotein alcohol dehydrogenase-like"/>
    <property type="match status" value="1"/>
</dbReference>
<dbReference type="InterPro" id="IPR002372">
    <property type="entry name" value="PQQ_rpt_dom"/>
</dbReference>
<comment type="subunit">
    <text evidence="4">Part of the Bam complex.</text>
</comment>
<evidence type="ECO:0000256" key="2">
    <source>
        <dbReference type="ARBA" id="ARBA00023136"/>
    </source>
</evidence>
<comment type="subcellular location">
    <subcellularLocation>
        <location evidence="4">Cell outer membrane</location>
        <topology evidence="4">Lipid-anchor</topology>
    </subcellularLocation>
</comment>
<dbReference type="HAMAP" id="MF_00923">
    <property type="entry name" value="OM_assembly_BamB"/>
    <property type="match status" value="1"/>
</dbReference>
<evidence type="ECO:0000256" key="1">
    <source>
        <dbReference type="ARBA" id="ARBA00022729"/>
    </source>
</evidence>
<dbReference type="InterPro" id="IPR011047">
    <property type="entry name" value="Quinoprotein_ADH-like_sf"/>
</dbReference>
<dbReference type="SMART" id="SM00564">
    <property type="entry name" value="PQQ"/>
    <property type="match status" value="5"/>
</dbReference>
<comment type="similarity">
    <text evidence="4">Belongs to the BamB family.</text>
</comment>
<dbReference type="GO" id="GO:0043165">
    <property type="term" value="P:Gram-negative-bacterium-type cell outer membrane assembly"/>
    <property type="evidence" value="ECO:0007669"/>
    <property type="project" value="UniProtKB-UniRule"/>
</dbReference>
<keyword evidence="4" id="KW-0449">Lipoprotein</keyword>
<protein>
    <recommendedName>
        <fullName evidence="4">Outer membrane protein assembly factor BamB</fullName>
    </recommendedName>
</protein>
<proteinExistence type="inferred from homology"/>
<evidence type="ECO:0000259" key="5">
    <source>
        <dbReference type="Pfam" id="PF13360"/>
    </source>
</evidence>
<feature type="domain" description="Pyrrolo-quinoline quinone repeat" evidence="5">
    <location>
        <begin position="107"/>
        <end position="312"/>
    </location>
</feature>
<dbReference type="InterPro" id="IPR015943">
    <property type="entry name" value="WD40/YVTN_repeat-like_dom_sf"/>
</dbReference>
<sequence>MKQAWLVRLAAASALTLLSGCGVLSWFTSTPPKAPPPLAKGEHKVSFSTLWQARLYGDWELEPYQVTRIAVGHGQIVLADGSGHLMNLSEGGRQRWMRRLDGHSPRGPSVADGIVYVGTDAGKVYAFTEADGHKKWEVQLSSEVLTPVTVTAGHLLVQTVDGRLWSLDPGDGKVQWTFSMNQPTLTLRGLATPLVRDGVVYEGFADGNLVAVSLASGAELWRAPVAIAHGDNELARMVDVAASPVDWHNEIIAGAYQGNLAAYGARSGTQDWSRPMSIYQTPVIFNKHLFVADAQGRISAIDPASGTVLWRNDSLNGHYITGLGACDGELLAVDSGGYLYAIDPQGGHRIGQEQVSSSGIQSTPVCLPDQQILLMSGAGTLYRVKLEKR</sequence>
<dbReference type="InterPro" id="IPR017687">
    <property type="entry name" value="BamB"/>
</dbReference>
<keyword evidence="3 4" id="KW-0998">Cell outer membrane</keyword>
<dbReference type="Pfam" id="PF13360">
    <property type="entry name" value="PQQ_2"/>
    <property type="match status" value="1"/>
</dbReference>
<comment type="caution">
    <text evidence="6">The sequence shown here is derived from an EMBL/GenBank/DDBJ whole genome shotgun (WGS) entry which is preliminary data.</text>
</comment>
<reference evidence="6" key="1">
    <citation type="submission" date="2018-10" db="EMBL/GenBank/DDBJ databases">
        <title>Acidithiobacillus sulfuriphilus sp. nov.: an extremely acidophilic sulfur-oxidizing chemolithotroph isolated from a neutral pH environment.</title>
        <authorList>
            <person name="Falagan C."/>
            <person name="Moya-Beltran A."/>
            <person name="Quatrini R."/>
            <person name="Johnson D.B."/>
        </authorList>
    </citation>
    <scope>NUCLEOTIDE SEQUENCE [LARGE SCALE GENOMIC DNA]</scope>
    <source>
        <strain evidence="6">CJ-2</strain>
    </source>
</reference>
<dbReference type="OrthoDB" id="5290752at2"/>
<dbReference type="PROSITE" id="PS51257">
    <property type="entry name" value="PROKAR_LIPOPROTEIN"/>
    <property type="match status" value="1"/>
</dbReference>
<dbReference type="GO" id="GO:0009279">
    <property type="term" value="C:cell outer membrane"/>
    <property type="evidence" value="ECO:0007669"/>
    <property type="project" value="UniProtKB-SubCell"/>
</dbReference>
<organism evidence="6">
    <name type="scientific">Acidithiobacillus sulfuriphilus</name>
    <dbReference type="NCBI Taxonomy" id="1867749"/>
    <lineage>
        <taxon>Bacteria</taxon>
        <taxon>Pseudomonadati</taxon>
        <taxon>Pseudomonadota</taxon>
        <taxon>Acidithiobacillia</taxon>
        <taxon>Acidithiobacillales</taxon>
        <taxon>Acidithiobacillaceae</taxon>
        <taxon>Acidithiobacillus</taxon>
    </lineage>
</organism>
<evidence type="ECO:0000256" key="3">
    <source>
        <dbReference type="ARBA" id="ARBA00023237"/>
    </source>
</evidence>
<accession>A0A3M8QWB6</accession>
<dbReference type="RefSeq" id="WP_123104372.1">
    <property type="nucleotide sequence ID" value="NZ_CP127527.1"/>
</dbReference>
<dbReference type="NCBIfam" id="TIGR03300">
    <property type="entry name" value="assembly_YfgL"/>
    <property type="match status" value="1"/>
</dbReference>
<dbReference type="InterPro" id="IPR018391">
    <property type="entry name" value="PQQ_b-propeller_rpt"/>
</dbReference>
<dbReference type="PANTHER" id="PTHR34512">
    <property type="entry name" value="CELL SURFACE PROTEIN"/>
    <property type="match status" value="1"/>
</dbReference>
<dbReference type="PANTHER" id="PTHR34512:SF30">
    <property type="entry name" value="OUTER MEMBRANE PROTEIN ASSEMBLY FACTOR BAMB"/>
    <property type="match status" value="1"/>
</dbReference>
<evidence type="ECO:0000313" key="6">
    <source>
        <dbReference type="EMBL" id="RNF60583.1"/>
    </source>
</evidence>
<dbReference type="Gene3D" id="2.130.10.10">
    <property type="entry name" value="YVTN repeat-like/Quinoprotein amine dehydrogenase"/>
    <property type="match status" value="1"/>
</dbReference>
<dbReference type="AlphaFoldDB" id="A0A3M8QWB6"/>
<gene>
    <name evidence="4 6" type="primary">bamB</name>
    <name evidence="6" type="ORF">EC580_09260</name>
</gene>
<dbReference type="EMBL" id="RIZI01000174">
    <property type="protein sequence ID" value="RNF60583.1"/>
    <property type="molecule type" value="Genomic_DNA"/>
</dbReference>
<keyword evidence="4" id="KW-0564">Palmitate</keyword>